<evidence type="ECO:0000256" key="5">
    <source>
        <dbReference type="ARBA" id="ARBA00022989"/>
    </source>
</evidence>
<feature type="transmembrane region" description="Helical" evidence="11">
    <location>
        <begin position="6"/>
        <end position="27"/>
    </location>
</feature>
<evidence type="ECO:0000256" key="2">
    <source>
        <dbReference type="ARBA" id="ARBA00010663"/>
    </source>
</evidence>
<feature type="transmembrane region" description="Helical" evidence="11">
    <location>
        <begin position="154"/>
        <end position="173"/>
    </location>
</feature>
<reference evidence="13" key="1">
    <citation type="submission" date="2021-11" db="EMBL/GenBank/DDBJ databases">
        <authorList>
            <person name="Schell T."/>
        </authorList>
    </citation>
    <scope>NUCLEOTIDE SEQUENCE</scope>
    <source>
        <strain evidence="13">M5</strain>
    </source>
</reference>
<keyword evidence="4 11" id="KW-0812">Transmembrane</keyword>
<dbReference type="InterPro" id="IPR000276">
    <property type="entry name" value="GPCR_Rhodpsn"/>
</dbReference>
<keyword evidence="8" id="KW-0675">Receptor</keyword>
<feature type="transmembrane region" description="Helical" evidence="11">
    <location>
        <begin position="72"/>
        <end position="93"/>
    </location>
</feature>
<comment type="similarity">
    <text evidence="2">Belongs to the G-protein coupled receptor 1 family.</text>
</comment>
<evidence type="ECO:0000256" key="3">
    <source>
        <dbReference type="ARBA" id="ARBA00022475"/>
    </source>
</evidence>
<dbReference type="OrthoDB" id="6346612at2759"/>
<dbReference type="GO" id="GO:0007189">
    <property type="term" value="P:adenylate cyclase-activating G protein-coupled receptor signaling pathway"/>
    <property type="evidence" value="ECO:0007669"/>
    <property type="project" value="TreeGrafter"/>
</dbReference>
<feature type="transmembrane region" description="Helical" evidence="11">
    <location>
        <begin position="269"/>
        <end position="296"/>
    </location>
</feature>
<dbReference type="AlphaFoldDB" id="A0A8J2RDC2"/>
<accession>A0A8J2RDC2</accession>
<dbReference type="PANTHER" id="PTHR24246:SF27">
    <property type="entry name" value="ADENOSINE RECEPTOR, ISOFORM A"/>
    <property type="match status" value="1"/>
</dbReference>
<gene>
    <name evidence="13" type="ORF">DGAL_LOCUS593</name>
</gene>
<comment type="subcellular location">
    <subcellularLocation>
        <location evidence="1">Cell membrane</location>
        <topology evidence="1">Multi-pass membrane protein</topology>
    </subcellularLocation>
</comment>
<dbReference type="PANTHER" id="PTHR24246">
    <property type="entry name" value="OLFACTORY RECEPTOR AND ADENOSINE RECEPTOR"/>
    <property type="match status" value="1"/>
</dbReference>
<evidence type="ECO:0000313" key="14">
    <source>
        <dbReference type="Proteomes" id="UP000789390"/>
    </source>
</evidence>
<evidence type="ECO:0000256" key="8">
    <source>
        <dbReference type="ARBA" id="ARBA00023170"/>
    </source>
</evidence>
<dbReference type="InterPro" id="IPR017452">
    <property type="entry name" value="GPCR_Rhodpsn_7TM"/>
</dbReference>
<dbReference type="GO" id="GO:0004930">
    <property type="term" value="F:G protein-coupled receptor activity"/>
    <property type="evidence" value="ECO:0007669"/>
    <property type="project" value="UniProtKB-KW"/>
</dbReference>
<proteinExistence type="inferred from homology"/>
<keyword evidence="6" id="KW-0297">G-protein coupled receptor</keyword>
<comment type="caution">
    <text evidence="13">The sequence shown here is derived from an EMBL/GenBank/DDBJ whole genome shotgun (WGS) entry which is preliminary data.</text>
</comment>
<evidence type="ECO:0000313" key="13">
    <source>
        <dbReference type="EMBL" id="CAH0098510.1"/>
    </source>
</evidence>
<dbReference type="Proteomes" id="UP000789390">
    <property type="component" value="Unassembled WGS sequence"/>
</dbReference>
<evidence type="ECO:0000256" key="7">
    <source>
        <dbReference type="ARBA" id="ARBA00023136"/>
    </source>
</evidence>
<evidence type="ECO:0000256" key="11">
    <source>
        <dbReference type="SAM" id="Phobius"/>
    </source>
</evidence>
<sequence>MSLETQSFRLVVITVGTLINFFVAMVIGFSRQLHYPRHLYWVAISLINQFCIIQAIIHIVAIMGNNKVACQIFVLSAGVYYTIVLTFLALTALDRYLAITRYDWYKEKVTNRGTIFLLSIAFAVTYGAATSPFWTGFKSIKNCTINMTHMHVILIYDLLLGILCVILHAMIFVRSRKIRNEQPSNFLQTSIALKFRTNLSIGLHSTLGFPVIEEPRQQRNEMNEGNSVENEADATGNALQQHLESQMDDPLCFSWFANRSKINRQEIRAALSLSINMLPFWLCTFPVTLNAIAIYWCVRLQMNCPTVFRINPYLTDLFLIHTVYNPLMYMFNSKEFKRALIHLRKKILFSFSSNIHG</sequence>
<keyword evidence="7 11" id="KW-0472">Membrane</keyword>
<keyword evidence="14" id="KW-1185">Reference proteome</keyword>
<evidence type="ECO:0000256" key="6">
    <source>
        <dbReference type="ARBA" id="ARBA00023040"/>
    </source>
</evidence>
<dbReference type="GO" id="GO:0001973">
    <property type="term" value="P:G protein-coupled adenosine receptor signaling pathway"/>
    <property type="evidence" value="ECO:0007669"/>
    <property type="project" value="TreeGrafter"/>
</dbReference>
<keyword evidence="3" id="KW-1003">Cell membrane</keyword>
<dbReference type="EMBL" id="CAKKLH010000002">
    <property type="protein sequence ID" value="CAH0098510.1"/>
    <property type="molecule type" value="Genomic_DNA"/>
</dbReference>
<keyword evidence="9" id="KW-0325">Glycoprotein</keyword>
<evidence type="ECO:0000256" key="4">
    <source>
        <dbReference type="ARBA" id="ARBA00022692"/>
    </source>
</evidence>
<feature type="transmembrane region" description="Helical" evidence="11">
    <location>
        <begin position="114"/>
        <end position="134"/>
    </location>
</feature>
<feature type="domain" description="G-protein coupled receptors family 1 profile" evidence="12">
    <location>
        <begin position="19"/>
        <end position="329"/>
    </location>
</feature>
<dbReference type="Pfam" id="PF00001">
    <property type="entry name" value="7tm_1"/>
    <property type="match status" value="1"/>
</dbReference>
<keyword evidence="5 11" id="KW-1133">Transmembrane helix</keyword>
<protein>
    <recommendedName>
        <fullName evidence="12">G-protein coupled receptors family 1 profile domain-containing protein</fullName>
    </recommendedName>
</protein>
<name>A0A8J2RDC2_9CRUS</name>
<evidence type="ECO:0000256" key="9">
    <source>
        <dbReference type="ARBA" id="ARBA00023180"/>
    </source>
</evidence>
<dbReference type="Gene3D" id="1.20.1070.10">
    <property type="entry name" value="Rhodopsin 7-helix transmembrane proteins"/>
    <property type="match status" value="1"/>
</dbReference>
<dbReference type="SUPFAM" id="SSF81321">
    <property type="entry name" value="Family A G protein-coupled receptor-like"/>
    <property type="match status" value="1"/>
</dbReference>
<feature type="transmembrane region" description="Helical" evidence="11">
    <location>
        <begin position="39"/>
        <end position="60"/>
    </location>
</feature>
<organism evidence="13 14">
    <name type="scientific">Daphnia galeata</name>
    <dbReference type="NCBI Taxonomy" id="27404"/>
    <lineage>
        <taxon>Eukaryota</taxon>
        <taxon>Metazoa</taxon>
        <taxon>Ecdysozoa</taxon>
        <taxon>Arthropoda</taxon>
        <taxon>Crustacea</taxon>
        <taxon>Branchiopoda</taxon>
        <taxon>Diplostraca</taxon>
        <taxon>Cladocera</taxon>
        <taxon>Anomopoda</taxon>
        <taxon>Daphniidae</taxon>
        <taxon>Daphnia</taxon>
    </lineage>
</organism>
<evidence type="ECO:0000259" key="12">
    <source>
        <dbReference type="PROSITE" id="PS50262"/>
    </source>
</evidence>
<evidence type="ECO:0000256" key="1">
    <source>
        <dbReference type="ARBA" id="ARBA00004651"/>
    </source>
</evidence>
<dbReference type="GO" id="GO:0005886">
    <property type="term" value="C:plasma membrane"/>
    <property type="evidence" value="ECO:0007669"/>
    <property type="project" value="UniProtKB-SubCell"/>
</dbReference>
<dbReference type="PROSITE" id="PS50262">
    <property type="entry name" value="G_PROTEIN_RECEP_F1_2"/>
    <property type="match status" value="1"/>
</dbReference>
<keyword evidence="10" id="KW-0807">Transducer</keyword>
<evidence type="ECO:0000256" key="10">
    <source>
        <dbReference type="ARBA" id="ARBA00023224"/>
    </source>
</evidence>